<evidence type="ECO:0000256" key="2">
    <source>
        <dbReference type="ARBA" id="ARBA00022679"/>
    </source>
</evidence>
<dbReference type="GO" id="GO:0008775">
    <property type="term" value="F:acetate CoA-transferase activity"/>
    <property type="evidence" value="ECO:0007669"/>
    <property type="project" value="InterPro"/>
</dbReference>
<evidence type="ECO:0000313" key="6">
    <source>
        <dbReference type="Proteomes" id="UP000199013"/>
    </source>
</evidence>
<keyword evidence="2 5" id="KW-0808">Transferase</keyword>
<dbReference type="InterPro" id="IPR046433">
    <property type="entry name" value="ActCoA_hydro"/>
</dbReference>
<protein>
    <submittedName>
        <fullName evidence="5">Putative 4-hydroxybutyrate CoA-transferase</fullName>
    </submittedName>
</protein>
<evidence type="ECO:0000259" key="3">
    <source>
        <dbReference type="Pfam" id="PF02550"/>
    </source>
</evidence>
<dbReference type="EMBL" id="FLUV01001314">
    <property type="protein sequence ID" value="SBW22778.1"/>
    <property type="molecule type" value="Genomic_DNA"/>
</dbReference>
<dbReference type="Gene3D" id="3.40.1080.20">
    <property type="entry name" value="Acetyl-CoA hydrolase/transferase C-terminal domain"/>
    <property type="match status" value="1"/>
</dbReference>
<dbReference type="PANTHER" id="PTHR21432:SF20">
    <property type="entry name" value="ACETYL-COA HYDROLASE"/>
    <property type="match status" value="1"/>
</dbReference>
<dbReference type="Pfam" id="PF02550">
    <property type="entry name" value="AcetylCoA_hydro"/>
    <property type="match status" value="1"/>
</dbReference>
<dbReference type="AlphaFoldDB" id="A0A1C3NZ53"/>
<dbReference type="InterPro" id="IPR038460">
    <property type="entry name" value="AcetylCoA_hyd_C_sf"/>
</dbReference>
<dbReference type="Gene3D" id="3.30.750.70">
    <property type="entry name" value="4-hydroxybutyrate coenzyme like domains"/>
    <property type="match status" value="1"/>
</dbReference>
<dbReference type="InterPro" id="IPR037171">
    <property type="entry name" value="NagB/RpiA_transferase-like"/>
</dbReference>
<reference evidence="6" key="1">
    <citation type="submission" date="2016-02" db="EMBL/GenBank/DDBJ databases">
        <authorList>
            <person name="Wibberg D."/>
        </authorList>
    </citation>
    <scope>NUCLEOTIDE SEQUENCE [LARGE SCALE GENOMIC DNA]</scope>
</reference>
<keyword evidence="6" id="KW-1185">Reference proteome</keyword>
<feature type="domain" description="Acetyl-CoA hydrolase/transferase N-terminal" evidence="3">
    <location>
        <begin position="71"/>
        <end position="150"/>
    </location>
</feature>
<dbReference type="Proteomes" id="UP000199013">
    <property type="component" value="Unassembled WGS sequence"/>
</dbReference>
<evidence type="ECO:0000259" key="4">
    <source>
        <dbReference type="Pfam" id="PF13336"/>
    </source>
</evidence>
<name>A0A1C3NZ53_9ACTN</name>
<dbReference type="Pfam" id="PF13336">
    <property type="entry name" value="AcetylCoA_hyd_C"/>
    <property type="match status" value="1"/>
</dbReference>
<gene>
    <name evidence="5" type="ORF">FDG2_3117</name>
</gene>
<organism evidence="5 6">
    <name type="scientific">Candidatus Protofrankia californiensis</name>
    <dbReference type="NCBI Taxonomy" id="1839754"/>
    <lineage>
        <taxon>Bacteria</taxon>
        <taxon>Bacillati</taxon>
        <taxon>Actinomycetota</taxon>
        <taxon>Actinomycetes</taxon>
        <taxon>Frankiales</taxon>
        <taxon>Frankiaceae</taxon>
        <taxon>Protofrankia</taxon>
    </lineage>
</organism>
<evidence type="ECO:0000256" key="1">
    <source>
        <dbReference type="ARBA" id="ARBA00009632"/>
    </source>
</evidence>
<dbReference type="SUPFAM" id="SSF100950">
    <property type="entry name" value="NagB/RpiA/CoA transferase-like"/>
    <property type="match status" value="2"/>
</dbReference>
<comment type="similarity">
    <text evidence="1">Belongs to the acetyl-CoA hydrolase/transferase family.</text>
</comment>
<accession>A0A1C3NZ53</accession>
<dbReference type="InterPro" id="IPR026888">
    <property type="entry name" value="AcetylCoA_hyd_C"/>
</dbReference>
<sequence>MIELARYLAPGAGVWWSQASAEPRPLVHALLDQIGELGPRRAFCGLTWDERLTRELPDTLSLVSYGGLGELRALSRAGRLDVLPCHYSALPRMFAEGLVPRDVGFVQVSPPDADGTCSLGIGVDYAADAVRHTPVLIAEINQRMPATVGTPRIPLSRFAAVVETDRPLQQAPERSPDATDQAIARNVADLVEDGNTLQMGVGPLPSAVLDCLAGHRDLGFHSGMISDSIMRLVDKGVLTGARKEIDQGTIITGAALGSTELYERLVEMPIEFRPASYTHAPATLSRLRSLVSINSAIEVDLTGQVGAEIRRGVLIGAVGGQVDFSRAAALTGARSIIAVRARSGAESTIKPVLEGGVVTTSRSDVDVVVTEYGAAHLRGCDLAERARRLIAVAAPEHQEALERSVPDRF</sequence>
<dbReference type="Gene3D" id="3.40.1080.10">
    <property type="entry name" value="Glutaconate Coenzyme A-transferase"/>
    <property type="match status" value="1"/>
</dbReference>
<proteinExistence type="inferred from homology"/>
<feature type="domain" description="Acetyl-CoA hydrolase/transferase C-terminal" evidence="4">
    <location>
        <begin position="257"/>
        <end position="403"/>
    </location>
</feature>
<dbReference type="InterPro" id="IPR003702">
    <property type="entry name" value="ActCoA_hydro_N"/>
</dbReference>
<evidence type="ECO:0000313" key="5">
    <source>
        <dbReference type="EMBL" id="SBW22778.1"/>
    </source>
</evidence>
<dbReference type="PANTHER" id="PTHR21432">
    <property type="entry name" value="ACETYL-COA HYDROLASE-RELATED"/>
    <property type="match status" value="1"/>
</dbReference>
<dbReference type="GO" id="GO:0006083">
    <property type="term" value="P:acetate metabolic process"/>
    <property type="evidence" value="ECO:0007669"/>
    <property type="project" value="InterPro"/>
</dbReference>